<protein>
    <submittedName>
        <fullName evidence="2">Uncharacterized protein</fullName>
    </submittedName>
</protein>
<proteinExistence type="predicted"/>
<evidence type="ECO:0000313" key="2">
    <source>
        <dbReference type="EMBL" id="CAH1778411.1"/>
    </source>
</evidence>
<accession>A0A8J1XMH0</accession>
<dbReference type="AlphaFoldDB" id="A0A8J1XMH0"/>
<feature type="non-terminal residue" evidence="2">
    <location>
        <position position="136"/>
    </location>
</feature>
<evidence type="ECO:0000313" key="3">
    <source>
        <dbReference type="Proteomes" id="UP000749559"/>
    </source>
</evidence>
<reference evidence="2" key="1">
    <citation type="submission" date="2022-03" db="EMBL/GenBank/DDBJ databases">
        <authorList>
            <person name="Martin C."/>
        </authorList>
    </citation>
    <scope>NUCLEOTIDE SEQUENCE</scope>
</reference>
<evidence type="ECO:0000256" key="1">
    <source>
        <dbReference type="SAM" id="MobiDB-lite"/>
    </source>
</evidence>
<keyword evidence="3" id="KW-1185">Reference proteome</keyword>
<dbReference type="EMBL" id="CAIIXF020000002">
    <property type="protein sequence ID" value="CAH1778411.1"/>
    <property type="molecule type" value="Genomic_DNA"/>
</dbReference>
<dbReference type="Proteomes" id="UP000749559">
    <property type="component" value="Unassembled WGS sequence"/>
</dbReference>
<feature type="region of interest" description="Disordered" evidence="1">
    <location>
        <begin position="1"/>
        <end position="60"/>
    </location>
</feature>
<sequence length="136" mass="14823">DEGEEDDASNGSDEGEETDATNGSDEGEEDHGADISDEGEEDDDTNASDEGEEDDATNVFIVIDPTYMGGRRCGICGGSRRTGHTRIPVPQRAQLNLAYSHRLILKPGVNVCSEHLINDAVKHDVHVNSHYDFHQK</sequence>
<organism evidence="2 3">
    <name type="scientific">Owenia fusiformis</name>
    <name type="common">Polychaete worm</name>
    <dbReference type="NCBI Taxonomy" id="6347"/>
    <lineage>
        <taxon>Eukaryota</taxon>
        <taxon>Metazoa</taxon>
        <taxon>Spiralia</taxon>
        <taxon>Lophotrochozoa</taxon>
        <taxon>Annelida</taxon>
        <taxon>Polychaeta</taxon>
        <taxon>Sedentaria</taxon>
        <taxon>Canalipalpata</taxon>
        <taxon>Sabellida</taxon>
        <taxon>Oweniida</taxon>
        <taxon>Oweniidae</taxon>
        <taxon>Owenia</taxon>
    </lineage>
</organism>
<comment type="caution">
    <text evidence="2">The sequence shown here is derived from an EMBL/GenBank/DDBJ whole genome shotgun (WGS) entry which is preliminary data.</text>
</comment>
<name>A0A8J1XMH0_OWEFU</name>
<gene>
    <name evidence="2" type="ORF">OFUS_LOCUS5335</name>
</gene>
<feature type="compositionally biased region" description="Acidic residues" evidence="1">
    <location>
        <begin position="1"/>
        <end position="56"/>
    </location>
</feature>
<feature type="non-terminal residue" evidence="2">
    <location>
        <position position="1"/>
    </location>
</feature>